<protein>
    <recommendedName>
        <fullName evidence="8">Major facilitator superfamily (MFS) profile domain-containing protein</fullName>
    </recommendedName>
</protein>
<dbReference type="OMA" id="GRAHDNC"/>
<accession>A0A168SHW2</accession>
<dbReference type="PANTHER" id="PTHR48022">
    <property type="entry name" value="PLASTIDIC GLUCOSE TRANSPORTER 4"/>
    <property type="match status" value="1"/>
</dbReference>
<dbReference type="PROSITE" id="PS50850">
    <property type="entry name" value="MFS"/>
    <property type="match status" value="1"/>
</dbReference>
<evidence type="ECO:0000256" key="3">
    <source>
        <dbReference type="ARBA" id="ARBA00022448"/>
    </source>
</evidence>
<dbReference type="SUPFAM" id="SSF103473">
    <property type="entry name" value="MFS general substrate transporter"/>
    <property type="match status" value="1"/>
</dbReference>
<evidence type="ECO:0000256" key="6">
    <source>
        <dbReference type="ARBA" id="ARBA00023136"/>
    </source>
</evidence>
<dbReference type="GO" id="GO:0016020">
    <property type="term" value="C:membrane"/>
    <property type="evidence" value="ECO:0007669"/>
    <property type="project" value="UniProtKB-SubCell"/>
</dbReference>
<dbReference type="InterPro" id="IPR036259">
    <property type="entry name" value="MFS_trans_sf"/>
</dbReference>
<dbReference type="InterPro" id="IPR005829">
    <property type="entry name" value="Sugar_transporter_CS"/>
</dbReference>
<dbReference type="PANTHER" id="PTHR48022:SF2">
    <property type="entry name" value="PLASTIDIC GLUCOSE TRANSPORTER 4"/>
    <property type="match status" value="1"/>
</dbReference>
<keyword evidence="3" id="KW-0813">Transport</keyword>
<keyword evidence="6 7" id="KW-0472">Membrane</keyword>
<name>A0A168SHW2_ABSGL</name>
<feature type="transmembrane region" description="Helical" evidence="7">
    <location>
        <begin position="76"/>
        <end position="100"/>
    </location>
</feature>
<dbReference type="Proteomes" id="UP000078561">
    <property type="component" value="Unassembled WGS sequence"/>
</dbReference>
<evidence type="ECO:0000313" key="9">
    <source>
        <dbReference type="EMBL" id="SAM08460.1"/>
    </source>
</evidence>
<feature type="transmembrane region" description="Helical" evidence="7">
    <location>
        <begin position="144"/>
        <end position="162"/>
    </location>
</feature>
<feature type="transmembrane region" description="Helical" evidence="7">
    <location>
        <begin position="41"/>
        <end position="64"/>
    </location>
</feature>
<reference evidence="9" key="1">
    <citation type="submission" date="2016-04" db="EMBL/GenBank/DDBJ databases">
        <authorList>
            <person name="Evans L.H."/>
            <person name="Alamgir A."/>
            <person name="Owens N."/>
            <person name="Weber N.D."/>
            <person name="Virtaneva K."/>
            <person name="Barbian K."/>
            <person name="Babar A."/>
            <person name="Rosenke K."/>
        </authorList>
    </citation>
    <scope>NUCLEOTIDE SEQUENCE [LARGE SCALE GENOMIC DNA]</scope>
    <source>
        <strain evidence="9">CBS 101.48</strain>
    </source>
</reference>
<dbReference type="EMBL" id="LT554895">
    <property type="protein sequence ID" value="SAM08460.1"/>
    <property type="molecule type" value="Genomic_DNA"/>
</dbReference>
<dbReference type="PRINTS" id="PR00171">
    <property type="entry name" value="SUGRTRNSPORT"/>
</dbReference>
<keyword evidence="4 7" id="KW-0812">Transmembrane</keyword>
<dbReference type="InParanoid" id="A0A168SHW2"/>
<sequence length="209" mass="22953">MKSVGLTGNSVTLLATGVIGIINFLCTFISVLLLDKIGRKWFLMVGSIALSASMIIVAVIVAKFGDDWPGHTAEGWIALVFIYFYVGNFAYSWGPVCWVIPAEIFPLSIRSKAMSISSSANWMCSFVIGLITPIMLVSIGFYTYVFFAIFCVMSFFFAYLAVPETKGRSLEDMDTIFGGQTASADAVLLDQVKADIYSQQSRGQYTNEE</sequence>
<dbReference type="PROSITE" id="PS00216">
    <property type="entry name" value="SUGAR_TRANSPORT_1"/>
    <property type="match status" value="1"/>
</dbReference>
<comment type="subcellular location">
    <subcellularLocation>
        <location evidence="1">Membrane</location>
        <topology evidence="1">Multi-pass membrane protein</topology>
    </subcellularLocation>
</comment>
<evidence type="ECO:0000256" key="1">
    <source>
        <dbReference type="ARBA" id="ARBA00004141"/>
    </source>
</evidence>
<keyword evidence="5 7" id="KW-1133">Transmembrane helix</keyword>
<dbReference type="Gene3D" id="1.20.1250.20">
    <property type="entry name" value="MFS general substrate transporter like domains"/>
    <property type="match status" value="1"/>
</dbReference>
<dbReference type="InterPro" id="IPR003663">
    <property type="entry name" value="Sugar/inositol_transpt"/>
</dbReference>
<feature type="domain" description="Major facilitator superfamily (MFS) profile" evidence="8">
    <location>
        <begin position="1"/>
        <end position="166"/>
    </location>
</feature>
<keyword evidence="10" id="KW-1185">Reference proteome</keyword>
<dbReference type="STRING" id="4829.A0A168SHW2"/>
<dbReference type="InterPro" id="IPR050360">
    <property type="entry name" value="MFS_Sugar_Transporters"/>
</dbReference>
<evidence type="ECO:0000256" key="2">
    <source>
        <dbReference type="ARBA" id="ARBA00010992"/>
    </source>
</evidence>
<dbReference type="OrthoDB" id="8120565at2759"/>
<evidence type="ECO:0000259" key="8">
    <source>
        <dbReference type="PROSITE" id="PS50850"/>
    </source>
</evidence>
<proteinExistence type="inferred from homology"/>
<feature type="transmembrane region" description="Helical" evidence="7">
    <location>
        <begin position="12"/>
        <end position="34"/>
    </location>
</feature>
<organism evidence="9">
    <name type="scientific">Absidia glauca</name>
    <name type="common">Pin mould</name>
    <dbReference type="NCBI Taxonomy" id="4829"/>
    <lineage>
        <taxon>Eukaryota</taxon>
        <taxon>Fungi</taxon>
        <taxon>Fungi incertae sedis</taxon>
        <taxon>Mucoromycota</taxon>
        <taxon>Mucoromycotina</taxon>
        <taxon>Mucoromycetes</taxon>
        <taxon>Mucorales</taxon>
        <taxon>Cunninghamellaceae</taxon>
        <taxon>Absidia</taxon>
    </lineage>
</organism>
<dbReference type="GO" id="GO:0005351">
    <property type="term" value="F:carbohydrate:proton symporter activity"/>
    <property type="evidence" value="ECO:0007669"/>
    <property type="project" value="TreeGrafter"/>
</dbReference>
<dbReference type="InterPro" id="IPR020846">
    <property type="entry name" value="MFS_dom"/>
</dbReference>
<evidence type="ECO:0000256" key="5">
    <source>
        <dbReference type="ARBA" id="ARBA00022989"/>
    </source>
</evidence>
<evidence type="ECO:0000313" key="10">
    <source>
        <dbReference type="Proteomes" id="UP000078561"/>
    </source>
</evidence>
<evidence type="ECO:0000256" key="4">
    <source>
        <dbReference type="ARBA" id="ARBA00022692"/>
    </source>
</evidence>
<gene>
    <name evidence="9" type="primary">ABSGL_14123.1 scaffold 14385</name>
</gene>
<dbReference type="Pfam" id="PF00083">
    <property type="entry name" value="Sugar_tr"/>
    <property type="match status" value="1"/>
</dbReference>
<comment type="similarity">
    <text evidence="2">Belongs to the major facilitator superfamily. Sugar transporter (TC 2.A.1.1) family.</text>
</comment>
<dbReference type="AlphaFoldDB" id="A0A168SHW2"/>
<dbReference type="InterPro" id="IPR005828">
    <property type="entry name" value="MFS_sugar_transport-like"/>
</dbReference>
<evidence type="ECO:0000256" key="7">
    <source>
        <dbReference type="SAM" id="Phobius"/>
    </source>
</evidence>
<feature type="transmembrane region" description="Helical" evidence="7">
    <location>
        <begin position="120"/>
        <end position="138"/>
    </location>
</feature>